<sequence length="232" mass="26371">MNDDGTMARVPQLDEFRKKFNLRWGTVADLIAYRRRHEQLIIRGESARMPTVFGEFRVIPFRTKLDTFEHLALVYGNVKDKKDVLVRVHSECLTGDVFGSERCDCGEQLHAAMRQIVENGSGVIVYLRQEGRGIGIFNKIHAYKLQDEGADTVEANEQLGFAADLREYGIGVQILLNLGIKSVRLLTNNPKKLVGLSGYGLKISERVPIIIQPGRENEFYLRTKKERMGHLI</sequence>
<comment type="caution">
    <text evidence="13">The sequence shown here is derived from an EMBL/GenBank/DDBJ whole genome shotgun (WGS) entry which is preliminary data.</text>
</comment>
<evidence type="ECO:0000256" key="8">
    <source>
        <dbReference type="ARBA" id="ARBA00022801"/>
    </source>
</evidence>
<dbReference type="GO" id="GO:0005829">
    <property type="term" value="C:cytosol"/>
    <property type="evidence" value="ECO:0007669"/>
    <property type="project" value="TreeGrafter"/>
</dbReference>
<dbReference type="UniPathway" id="UPA00275">
    <property type="reaction ID" value="UER00400"/>
</dbReference>
<dbReference type="EMBL" id="VSSQ01027773">
    <property type="protein sequence ID" value="MPM77188.1"/>
    <property type="molecule type" value="Genomic_DNA"/>
</dbReference>
<evidence type="ECO:0000256" key="1">
    <source>
        <dbReference type="ARBA" id="ARBA00001947"/>
    </source>
</evidence>
<keyword evidence="5" id="KW-0686">Riboflavin biosynthesis</keyword>
<comment type="similarity">
    <text evidence="3">In the N-terminal section; belongs to the DHBP synthase family.</text>
</comment>
<dbReference type="GO" id="GO:0003935">
    <property type="term" value="F:GTP cyclohydrolase II activity"/>
    <property type="evidence" value="ECO:0007669"/>
    <property type="project" value="UniProtKB-EC"/>
</dbReference>
<organism evidence="13">
    <name type="scientific">bioreactor metagenome</name>
    <dbReference type="NCBI Taxonomy" id="1076179"/>
    <lineage>
        <taxon>unclassified sequences</taxon>
        <taxon>metagenomes</taxon>
        <taxon>ecological metagenomes</taxon>
    </lineage>
</organism>
<evidence type="ECO:0000313" key="13">
    <source>
        <dbReference type="EMBL" id="MPM77188.1"/>
    </source>
</evidence>
<dbReference type="Gene3D" id="3.40.50.10990">
    <property type="entry name" value="GTP cyclohydrolase II"/>
    <property type="match status" value="1"/>
</dbReference>
<evidence type="ECO:0000256" key="6">
    <source>
        <dbReference type="ARBA" id="ARBA00022723"/>
    </source>
</evidence>
<dbReference type="NCBIfam" id="NF001591">
    <property type="entry name" value="PRK00393.1"/>
    <property type="match status" value="1"/>
</dbReference>
<dbReference type="FunFam" id="3.40.50.10990:FF:000001">
    <property type="entry name" value="Riboflavin biosynthesis protein RibBA"/>
    <property type="match status" value="1"/>
</dbReference>
<keyword evidence="7" id="KW-0547">Nucleotide-binding</keyword>
<dbReference type="GO" id="GO:0046872">
    <property type="term" value="F:metal ion binding"/>
    <property type="evidence" value="ECO:0007669"/>
    <property type="project" value="UniProtKB-KW"/>
</dbReference>
<keyword evidence="9" id="KW-0862">Zinc</keyword>
<proteinExistence type="inferred from homology"/>
<comment type="cofactor">
    <cofactor evidence="1">
        <name>Zn(2+)</name>
        <dbReference type="ChEBI" id="CHEBI:29105"/>
    </cofactor>
</comment>
<evidence type="ECO:0000256" key="10">
    <source>
        <dbReference type="ARBA" id="ARBA00023134"/>
    </source>
</evidence>
<keyword evidence="6" id="KW-0479">Metal-binding</keyword>
<protein>
    <recommendedName>
        <fullName evidence="4">GTP cyclohydrolase II</fullName>
        <ecNumber evidence="4">3.5.4.25</ecNumber>
    </recommendedName>
</protein>
<dbReference type="PANTHER" id="PTHR21327">
    <property type="entry name" value="GTP CYCLOHYDROLASE II-RELATED"/>
    <property type="match status" value="1"/>
</dbReference>
<comment type="pathway">
    <text evidence="2">Cofactor biosynthesis; riboflavin biosynthesis; 5-amino-6-(D-ribitylamino)uracil from GTP: step 1/4.</text>
</comment>
<dbReference type="CDD" id="cd00641">
    <property type="entry name" value="GTP_cyclohydro2"/>
    <property type="match status" value="1"/>
</dbReference>
<evidence type="ECO:0000256" key="3">
    <source>
        <dbReference type="ARBA" id="ARBA00005520"/>
    </source>
</evidence>
<dbReference type="InterPro" id="IPR000926">
    <property type="entry name" value="RibA"/>
</dbReference>
<evidence type="ECO:0000256" key="9">
    <source>
        <dbReference type="ARBA" id="ARBA00022833"/>
    </source>
</evidence>
<dbReference type="SUPFAM" id="SSF55821">
    <property type="entry name" value="YrdC/RibB"/>
    <property type="match status" value="1"/>
</dbReference>
<dbReference type="Pfam" id="PF00925">
    <property type="entry name" value="GTP_cyclohydro2"/>
    <property type="match status" value="1"/>
</dbReference>
<dbReference type="InterPro" id="IPR036144">
    <property type="entry name" value="RibA-like_sf"/>
</dbReference>
<dbReference type="SUPFAM" id="SSF142695">
    <property type="entry name" value="RibA-like"/>
    <property type="match status" value="1"/>
</dbReference>
<accession>A0A645CJV7</accession>
<keyword evidence="10" id="KW-0342">GTP-binding</keyword>
<dbReference type="GO" id="GO:0009231">
    <property type="term" value="P:riboflavin biosynthetic process"/>
    <property type="evidence" value="ECO:0007669"/>
    <property type="project" value="UniProtKB-UniPathway"/>
</dbReference>
<evidence type="ECO:0000259" key="12">
    <source>
        <dbReference type="Pfam" id="PF00925"/>
    </source>
</evidence>
<dbReference type="HAMAP" id="MF_00179">
    <property type="entry name" value="RibA"/>
    <property type="match status" value="1"/>
</dbReference>
<reference evidence="13" key="1">
    <citation type="submission" date="2019-08" db="EMBL/GenBank/DDBJ databases">
        <authorList>
            <person name="Kucharzyk K."/>
            <person name="Murdoch R.W."/>
            <person name="Higgins S."/>
            <person name="Loffler F."/>
        </authorList>
    </citation>
    <scope>NUCLEOTIDE SEQUENCE</scope>
</reference>
<dbReference type="PANTHER" id="PTHR21327:SF18">
    <property type="entry name" value="3,4-DIHYDROXY-2-BUTANONE 4-PHOSPHATE SYNTHASE"/>
    <property type="match status" value="1"/>
</dbReference>
<dbReference type="GO" id="GO:0005525">
    <property type="term" value="F:GTP binding"/>
    <property type="evidence" value="ECO:0007669"/>
    <property type="project" value="UniProtKB-KW"/>
</dbReference>
<evidence type="ECO:0000256" key="5">
    <source>
        <dbReference type="ARBA" id="ARBA00022619"/>
    </source>
</evidence>
<evidence type="ECO:0000256" key="7">
    <source>
        <dbReference type="ARBA" id="ARBA00022741"/>
    </source>
</evidence>
<comment type="catalytic activity">
    <reaction evidence="11">
        <text>GTP + 4 H2O = 2,5-diamino-6-hydroxy-4-(5-phosphoribosylamino)-pyrimidine + formate + 2 phosphate + 3 H(+)</text>
        <dbReference type="Rhea" id="RHEA:23704"/>
        <dbReference type="ChEBI" id="CHEBI:15377"/>
        <dbReference type="ChEBI" id="CHEBI:15378"/>
        <dbReference type="ChEBI" id="CHEBI:15740"/>
        <dbReference type="ChEBI" id="CHEBI:37565"/>
        <dbReference type="ChEBI" id="CHEBI:43474"/>
        <dbReference type="ChEBI" id="CHEBI:58614"/>
        <dbReference type="EC" id="3.5.4.25"/>
    </reaction>
</comment>
<evidence type="ECO:0000256" key="11">
    <source>
        <dbReference type="ARBA" id="ARBA00049295"/>
    </source>
</evidence>
<dbReference type="InterPro" id="IPR017945">
    <property type="entry name" value="DHBP_synth_RibB-like_a/b_dom"/>
</dbReference>
<gene>
    <name evidence="13" type="primary">ribBA_24</name>
    <name evidence="13" type="ORF">SDC9_124188</name>
</gene>
<keyword evidence="8" id="KW-0378">Hydrolase</keyword>
<dbReference type="InterPro" id="IPR032677">
    <property type="entry name" value="GTP_cyclohydro_II"/>
</dbReference>
<dbReference type="EC" id="3.5.4.25" evidence="4"/>
<dbReference type="AlphaFoldDB" id="A0A645CJV7"/>
<name>A0A645CJV7_9ZZZZ</name>
<evidence type="ECO:0000256" key="2">
    <source>
        <dbReference type="ARBA" id="ARBA00004853"/>
    </source>
</evidence>
<dbReference type="NCBIfam" id="TIGR00505">
    <property type="entry name" value="ribA"/>
    <property type="match status" value="1"/>
</dbReference>
<feature type="domain" description="GTP cyclohydrolase II" evidence="12">
    <location>
        <begin position="46"/>
        <end position="208"/>
    </location>
</feature>
<evidence type="ECO:0000256" key="4">
    <source>
        <dbReference type="ARBA" id="ARBA00012762"/>
    </source>
</evidence>